<dbReference type="PANTHER" id="PTHR37312:SF1">
    <property type="entry name" value="MEMBRANE-BOUND ACYLTRANSFERASE YKRP-RELATED"/>
    <property type="match status" value="1"/>
</dbReference>
<keyword evidence="1" id="KW-1133">Transmembrane helix</keyword>
<dbReference type="PANTHER" id="PTHR37312">
    <property type="entry name" value="MEMBRANE-BOUND ACYLTRANSFERASE YKRP-RELATED"/>
    <property type="match status" value="1"/>
</dbReference>
<dbReference type="InterPro" id="IPR002656">
    <property type="entry name" value="Acyl_transf_3_dom"/>
</dbReference>
<evidence type="ECO:0000259" key="2">
    <source>
        <dbReference type="Pfam" id="PF01757"/>
    </source>
</evidence>
<sequence>MNLMESTNMTIATRNSHKGRIPELDIIKFFGILLVVFGHVTRMYTPIGLITPLESSSVLALTTSIIYSFHMPLFVFVSGMTFGVTCKKKSYQDFTSFARNKVKRLMIPYFVFALFWVLPFMVGSVVKY</sequence>
<keyword evidence="4" id="KW-1185">Reference proteome</keyword>
<dbReference type="RefSeq" id="WP_215760585.1">
    <property type="nucleotide sequence ID" value="NZ_JAHKBE010000054.1"/>
</dbReference>
<feature type="domain" description="Acyltransferase 3" evidence="2">
    <location>
        <begin position="22"/>
        <end position="122"/>
    </location>
</feature>
<proteinExistence type="predicted"/>
<dbReference type="EMBL" id="JBBNFP010000053">
    <property type="protein sequence ID" value="MEQ2487510.1"/>
    <property type="molecule type" value="Genomic_DNA"/>
</dbReference>
<feature type="transmembrane region" description="Helical" evidence="1">
    <location>
        <begin position="26"/>
        <end position="45"/>
    </location>
</feature>
<evidence type="ECO:0000256" key="1">
    <source>
        <dbReference type="SAM" id="Phobius"/>
    </source>
</evidence>
<dbReference type="Pfam" id="PF01757">
    <property type="entry name" value="Acyl_transf_3"/>
    <property type="match status" value="1"/>
</dbReference>
<keyword evidence="1" id="KW-0472">Membrane</keyword>
<gene>
    <name evidence="3" type="ORF">AAAT34_10730</name>
</gene>
<feature type="transmembrane region" description="Helical" evidence="1">
    <location>
        <begin position="65"/>
        <end position="86"/>
    </location>
</feature>
<reference evidence="3 4" key="1">
    <citation type="submission" date="2024-04" db="EMBL/GenBank/DDBJ databases">
        <title>Human intestinal bacterial collection.</title>
        <authorList>
            <person name="Pauvert C."/>
            <person name="Hitch T.C.A."/>
            <person name="Clavel T."/>
        </authorList>
    </citation>
    <scope>NUCLEOTIDE SEQUENCE [LARGE SCALE GENOMIC DNA]</scope>
    <source>
        <strain evidence="3 4">CLA-AA-H145</strain>
    </source>
</reference>
<evidence type="ECO:0000313" key="3">
    <source>
        <dbReference type="EMBL" id="MEQ2487510.1"/>
    </source>
</evidence>
<dbReference type="InterPro" id="IPR052734">
    <property type="entry name" value="Nod_factor_acetyltransferase"/>
</dbReference>
<keyword evidence="3" id="KW-0808">Transferase</keyword>
<organism evidence="3 4">
    <name type="scientific">Hallella faecis</name>
    <dbReference type="NCBI Taxonomy" id="2841596"/>
    <lineage>
        <taxon>Bacteria</taxon>
        <taxon>Pseudomonadati</taxon>
        <taxon>Bacteroidota</taxon>
        <taxon>Bacteroidia</taxon>
        <taxon>Bacteroidales</taxon>
        <taxon>Prevotellaceae</taxon>
        <taxon>Hallella</taxon>
    </lineage>
</organism>
<feature type="transmembrane region" description="Helical" evidence="1">
    <location>
        <begin position="107"/>
        <end position="126"/>
    </location>
</feature>
<protein>
    <submittedName>
        <fullName evidence="3">Acyltransferase family protein</fullName>
    </submittedName>
</protein>
<dbReference type="GO" id="GO:0016746">
    <property type="term" value="F:acyltransferase activity"/>
    <property type="evidence" value="ECO:0007669"/>
    <property type="project" value="UniProtKB-KW"/>
</dbReference>
<evidence type="ECO:0000313" key="4">
    <source>
        <dbReference type="Proteomes" id="UP001487296"/>
    </source>
</evidence>
<dbReference type="Proteomes" id="UP001487296">
    <property type="component" value="Unassembled WGS sequence"/>
</dbReference>
<accession>A0ABV1FT23</accession>
<keyword evidence="3" id="KW-0012">Acyltransferase</keyword>
<keyword evidence="1" id="KW-0812">Transmembrane</keyword>
<comment type="caution">
    <text evidence="3">The sequence shown here is derived from an EMBL/GenBank/DDBJ whole genome shotgun (WGS) entry which is preliminary data.</text>
</comment>
<name>A0ABV1FT23_9BACT</name>